<feature type="chain" id="PRO_5046137647" evidence="1">
    <location>
        <begin position="22"/>
        <end position="1488"/>
    </location>
</feature>
<dbReference type="Proteomes" id="UP000837857">
    <property type="component" value="Chromosome 21"/>
</dbReference>
<proteinExistence type="predicted"/>
<evidence type="ECO:0000313" key="3">
    <source>
        <dbReference type="Proteomes" id="UP000837857"/>
    </source>
</evidence>
<feature type="signal peptide" evidence="1">
    <location>
        <begin position="1"/>
        <end position="21"/>
    </location>
</feature>
<name>A0ABN8IBI2_9NEOP</name>
<sequence length="1488" mass="155013">MQGGEFGSLCFLAFLLSGVSGENLVNTQDLKHGGQNELLDDFSDTYVLESQGHPGLSNTVGNSDIRTVQLSDLDYAELNPEERSAFSSARAKANSVGGLNPGLGYGRIFPQSLRPSSANTGGYALADSGASSFLPGSYGPQSGYGSASAEANAQAISGGSSQAQADALAIAKNYDNGNTLNSGNLLPYMPYNSNSDSSYAQAQALANAIASAQGLGYSPYSLGPNVIGYPNIGSGYAQADAEAIAQAQASGYGGSSSSDSNAVAQALGGNLGQGQSSAEAIAQALAQPQLQGQPVMNNGYPTGGLSSAEANALVQALGNAGIGWSPGLGYSSANALAESQSLGQAQSQSQAQAQAQSQSQSQGLYGPSLAQAQALAQGIGYGQDQSQIFGFSNAQGSALANVLAGARTRVIPQNEYVFPHDIPGGENILLCSREGEMHNFWSSAYQCLVCTCINQNGYLRPVCASCAGCMAPPFEPEPLPLPLPPSPSPPVPEPQVSCDPLPTETPFESPLNPCQICVCHLTLDVYGRPDVQVVCQDNPACLEIKCYHGHPSVDCPNGTLHCGNDHENHPICKPSPELRKTLRIQSHIAPLELMVPILPMPLCKYFPENVTFPHPNDECSTCKCIVNTTSSLSVPEILCNAKPDCGVTPQPFPLPPIQPIPPMPSPLPQPVPEPMPLPMPLPLPEPMPLPMPLPEPLPMPPIPEPVPSPVLPPAPVQPFPPPGPLPGPSPHKSCRPYLPNQPFAHPWDECQECVCTELYAPGIINIEVNCYTKSECCIVPPPYQLPLPPSPPVQPLPLPNQQLQVLDQVCEYRGIGLEFIHPQDRCRICTCETFGNLVAPVCKPANRPDCATQLVPYRNIQYIEPRCRYRLPLQPFVIDCSECTCQPVFNYVIATCKRLPNCGVNPLYPGGSFSSADAYANTQSNAILPYSPKPQLIPFSPLPGVSQASAEAIALANNNLQGSSPGNLYSPAQPNSELLPYLNSGVYNPVNYGSAVAEADASTYSGYGQYLPTSLPGSSSSSVSDAQAFSGSGLNGLISLPYSQQGLGYLPDLTSTLTESEAIANANSGYNSGYNPFLSGLNIVPGSSASALANADAATSGINGLNSYPALYPSLGLSYQPSLTSALAESETNSGLYGGSSASASSEANTISNSANPFLYQPYSNIGTQYGLPSGMTESDAMNNANSGLSSSYLPGYLTRPSTAALAEAEALSDANLSLSPLLYGQNPNLSPSSQNGASANAEAIANALGYYPSSGASASAQAESDAVNSLGLNPLIYQSYPNLQSYQPNYSSGLSQVQTLANANKYSPSLSPYSSGSTSFAEAEAIANANSLYSQPMQYPSVLFPNSPGNSYASSNALSEASSNLLNYSPYTNSFPFHPGSSLSSANAEAEAIANAGLGGQMNPYQPSSGNSAQAQAQAVATADGYGQSSAQSVVQASAQSGRTLIKSGRGLCKYIGDKYHHNCQACYCILDDGGSLSAVCLGTPCA</sequence>
<keyword evidence="3" id="KW-1185">Reference proteome</keyword>
<reference evidence="2" key="1">
    <citation type="submission" date="2022-03" db="EMBL/GenBank/DDBJ databases">
        <authorList>
            <person name="Martin H S."/>
        </authorList>
    </citation>
    <scope>NUCLEOTIDE SEQUENCE</scope>
</reference>
<keyword evidence="1" id="KW-0732">Signal</keyword>
<feature type="non-terminal residue" evidence="2">
    <location>
        <position position="1"/>
    </location>
</feature>
<accession>A0ABN8IBI2</accession>
<dbReference type="EMBL" id="OW152833">
    <property type="protein sequence ID" value="CAH2053949.1"/>
    <property type="molecule type" value="Genomic_DNA"/>
</dbReference>
<gene>
    <name evidence="2" type="ORF">IPOD504_LOCUS8415</name>
</gene>
<organism evidence="2 3">
    <name type="scientific">Iphiclides podalirius</name>
    <name type="common">scarce swallowtail</name>
    <dbReference type="NCBI Taxonomy" id="110791"/>
    <lineage>
        <taxon>Eukaryota</taxon>
        <taxon>Metazoa</taxon>
        <taxon>Ecdysozoa</taxon>
        <taxon>Arthropoda</taxon>
        <taxon>Hexapoda</taxon>
        <taxon>Insecta</taxon>
        <taxon>Pterygota</taxon>
        <taxon>Neoptera</taxon>
        <taxon>Endopterygota</taxon>
        <taxon>Lepidoptera</taxon>
        <taxon>Glossata</taxon>
        <taxon>Ditrysia</taxon>
        <taxon>Papilionoidea</taxon>
        <taxon>Papilionidae</taxon>
        <taxon>Papilioninae</taxon>
        <taxon>Iphiclides</taxon>
    </lineage>
</organism>
<evidence type="ECO:0000256" key="1">
    <source>
        <dbReference type="SAM" id="SignalP"/>
    </source>
</evidence>
<evidence type="ECO:0000313" key="2">
    <source>
        <dbReference type="EMBL" id="CAH2053949.1"/>
    </source>
</evidence>
<protein>
    <submittedName>
        <fullName evidence="2">Uncharacterized protein</fullName>
    </submittedName>
</protein>